<dbReference type="Gene3D" id="2.60.40.10">
    <property type="entry name" value="Immunoglobulins"/>
    <property type="match status" value="2"/>
</dbReference>
<dbReference type="SMART" id="SM00060">
    <property type="entry name" value="FN3"/>
    <property type="match status" value="2"/>
</dbReference>
<evidence type="ECO:0000313" key="2">
    <source>
        <dbReference type="EMBL" id="MWB93618.1"/>
    </source>
</evidence>
<dbReference type="InterPro" id="IPR036116">
    <property type="entry name" value="FN3_sf"/>
</dbReference>
<gene>
    <name evidence="2" type="ORF">GON26_04550</name>
</gene>
<evidence type="ECO:0000313" key="3">
    <source>
        <dbReference type="Proteomes" id="UP000471501"/>
    </source>
</evidence>
<reference evidence="2 3" key="1">
    <citation type="submission" date="2019-12" db="EMBL/GenBank/DDBJ databases">
        <authorList>
            <person name="Kim Y.S."/>
        </authorList>
    </citation>
    <scope>NUCLEOTIDE SEQUENCE [LARGE SCALE GENOMIC DNA]</scope>
    <source>
        <strain evidence="2 3">GA093</strain>
    </source>
</reference>
<dbReference type="Pfam" id="PF02368">
    <property type="entry name" value="Big_2"/>
    <property type="match status" value="9"/>
</dbReference>
<keyword evidence="3" id="KW-1185">Reference proteome</keyword>
<name>A0A6I4NH10_9FLAO</name>
<sequence length="1987" mass="202534">MNAGSFSDSSTSATFNFGSGFTHTITGAFDMSSTSTTNANSGLIRIGGNMTKSGTAAFVPGTGTVEFYNTNNQSLPATATSFNNVVLSGSGSKAFLAAMTIGGNLSIASGVKADLRSFVHPAGTLTLGGTGTASGRWGSTTATNSVNFKNNTYFLAGSGLTGVVNVGAVTCTSLTLTGVNSCKGGASQALSAGSVVASAPVTTRITGFFDVTANATADRPPGEAVGIGYNNTTTCQFVAGQPTGYVMTGFQVTASGNYTFAMDANGAINGIGYIYTGNLSPGTCGGGTFVIGDDDLLILVNDEPVMNNVPLLAGVNYTLITTAFSPITDGTEFAWTITPPAGQGIKIMPNWYTTPTGGSPISTGSSFSPVGLTGSGLPNTNTAGTYTFYAGYENSGCRSSVTYVINELPTITLAPAATPVCFSASAQTTPLAYTATTLSPTTYSITWNASPTNSFAAVTDAALPASPITINIPAGTTVNTYTGTLTVKNGTCTSVASNFTVTVNALPIISGTLSVCAGLTTQLTGSATPNASNPWVSGTPSVATVNSTGLVTGVSAGTSIITYTNSNGCIITATVTVNALPTISGTLGVCIGATTQLTGSATPNASNPWVSGTPSVATVNSTGLVTGVSAGTSIITYTNSNGCIRTATVTVNALPIITGTLSVCIAATTQLTGSATPNASNPWVSGTPSVATVNSTGLVTGVSAGTSIITYTNSNGCIRTATVTVNALPIITGTLSVCAGLTTQLTGSATPNASNPWVSGTPSVATVNSTGLVTGVSAGTSIITYTNSNGCIITATVTVNALPTISGTLGVCIGATTQLTGSATPNASNPWVSGTPSVATVNSTGLVTGVSAGTSIITYTNSNGCIRTATVTVNALPIITGTLSVCIAATTQLTGSATPNASNPWVSGTPAVATVNSTGLVTGVSAGTSIITYTNSNGCIITATVTVNALPTISGTLGVCIGATTQLTGSATPNASNPWVSGTPSVATVNSTGLVTGVSAGTSIITYTNSNGCIRTATVTVNALPIITGTLSVCISATTQLTGSATPNASNPWVSGTPSVATVNSTGLVTGVSAGTSIITYTNSNGCIITATVTVNALPIITGTLSVCSGLTTQLTGSATPNASNPWVSGTPSVATVNSTGLVTGVSAGTSIITYTNSNGCIITATVTVVASSVGGTVSPAQNVCSGSTPIQSLVLSGHTGTVVRWQRASDAAFTSPVDIVANTATLPTSTIGNLTADTYFRAVVQSGSCAIANSAPVLISIYPLAAAPIATGETNVTCTAMRVNWNAAANATGYYIDVATDSGFTSIVPAYNNLNVNNVLFYDLTGLTGTQYYYRVRAYNTCSQLSANSTGVLVQTTALPAPIAMTGTRNCEGFIAEWTAVSGATSYNLSVATDINFTGPSHVAGLNGTDVGNLTSYAVTGLVAGTTYYFKVWATNGTCGISALSSNVVAIVAGSPTTITWAGSWSGGIAPTLTDNIVFDTPYSSTGNLEGCSCEVKPGVTVEINDGHTLTIVNTINVDGSLVFRNNATLLQTTDIQNTDNIRYERLTSVRKFDFTFWSSPVQDQKLIDLSPNTLSDKYQSYTGTAWTTENPQNVMKIGKGYNVRGPQSHSSTIKSDFLGVFEGIPNNGNLTSDQTILAGRFYLIGNPYPSAIDADELLADNSTILDGTVYFWTNNTGLTQNGNVYSYATNDYASYNGVGGVAGSGGETPSGYISAGQAVFAKTIAAGSVVFNNGMRVDGGSNKNGQFFKPKRAKKSNTERSRIWLNMTNDGGAFKQILIGYITGATNGYETKYDGVSTNAHAYVDFYSICDDKNLVIQGRAIPFEESDWVPLGYRSSIEGSSSFDITIANSDGVLANQGVFLEDKVSGTFHDLRASKYTFTTMNGSFKDRFILHFTNKSLGVDDFDTKDEGVVVTVNKKVIKIFSEKDPISSIRLFDLTGKLIYTKEKIDANEFSILNLHSSEQTLLVKVGLENGHTITKKIIYR</sequence>
<dbReference type="EMBL" id="WSTB01000002">
    <property type="protein sequence ID" value="MWB93618.1"/>
    <property type="molecule type" value="Genomic_DNA"/>
</dbReference>
<feature type="domain" description="Fibronectin type-III" evidence="1">
    <location>
        <begin position="1268"/>
        <end position="1361"/>
    </location>
</feature>
<dbReference type="Gene3D" id="2.60.40.1080">
    <property type="match status" value="9"/>
</dbReference>
<dbReference type="InterPro" id="IPR008964">
    <property type="entry name" value="Invasin/intimin_cell_adhesion"/>
</dbReference>
<evidence type="ECO:0000259" key="1">
    <source>
        <dbReference type="PROSITE" id="PS50853"/>
    </source>
</evidence>
<accession>A0A6I4NH10</accession>
<comment type="caution">
    <text evidence="2">The sequence shown here is derived from an EMBL/GenBank/DDBJ whole genome shotgun (WGS) entry which is preliminary data.</text>
</comment>
<dbReference type="SMART" id="SM00635">
    <property type="entry name" value="BID_2"/>
    <property type="match status" value="9"/>
</dbReference>
<dbReference type="NCBIfam" id="NF033708">
    <property type="entry name" value="T9SS_Cterm_ChiA"/>
    <property type="match status" value="1"/>
</dbReference>
<dbReference type="CDD" id="cd00063">
    <property type="entry name" value="FN3"/>
    <property type="match status" value="1"/>
</dbReference>
<protein>
    <submittedName>
        <fullName evidence="2">T9SS sorting signal type C domain-containing protein</fullName>
    </submittedName>
</protein>
<dbReference type="InterPro" id="IPR003961">
    <property type="entry name" value="FN3_dom"/>
</dbReference>
<proteinExistence type="predicted"/>
<dbReference type="SUPFAM" id="SSF49373">
    <property type="entry name" value="Invasin/intimin cell-adhesion fragments"/>
    <property type="match status" value="9"/>
</dbReference>
<dbReference type="InterPro" id="IPR003343">
    <property type="entry name" value="Big_2"/>
</dbReference>
<dbReference type="InterPro" id="IPR013783">
    <property type="entry name" value="Ig-like_fold"/>
</dbReference>
<organism evidence="2 3">
    <name type="scientific">Flavobacterium hydrocarbonoxydans</name>
    <dbReference type="NCBI Taxonomy" id="2683249"/>
    <lineage>
        <taxon>Bacteria</taxon>
        <taxon>Pseudomonadati</taxon>
        <taxon>Bacteroidota</taxon>
        <taxon>Flavobacteriia</taxon>
        <taxon>Flavobacteriales</taxon>
        <taxon>Flavobacteriaceae</taxon>
        <taxon>Flavobacterium</taxon>
    </lineage>
</organism>
<dbReference type="RefSeq" id="WP_160373541.1">
    <property type="nucleotide sequence ID" value="NZ_WSTB01000002.1"/>
</dbReference>
<dbReference type="SUPFAM" id="SSF49265">
    <property type="entry name" value="Fibronectin type III"/>
    <property type="match status" value="1"/>
</dbReference>
<dbReference type="Proteomes" id="UP000471501">
    <property type="component" value="Unassembled WGS sequence"/>
</dbReference>
<dbReference type="PROSITE" id="PS50853">
    <property type="entry name" value="FN3"/>
    <property type="match status" value="1"/>
</dbReference>